<keyword evidence="2" id="KW-1185">Reference proteome</keyword>
<proteinExistence type="predicted"/>
<name>A0A8S0TQ78_OLEEU</name>
<gene>
    <name evidence="1" type="ORF">OLEA9_A012664</name>
</gene>
<evidence type="ECO:0000313" key="1">
    <source>
        <dbReference type="EMBL" id="CAA3008025.1"/>
    </source>
</evidence>
<accession>A0A8S0TQ78</accession>
<dbReference type="Gramene" id="OE9A012664T1">
    <property type="protein sequence ID" value="OE9A012664C1"/>
    <property type="gene ID" value="OE9A012664"/>
</dbReference>
<sequence>MFQYNCPEKYFIDAYNFRNKLNSPITLMSCPYPINSSFFLETAHCGNRVFDSNASTRRYTYVNVGNLDASDVRDMCSIDLIVMTSWPFKDVNNLSLSDIHGSLLYGFELSWSWPTATGFTINDVIYGFPRRLLPLIMGKLYPFYTELSFDITI</sequence>
<protein>
    <submittedName>
        <fullName evidence="1">Uncharacterized protein</fullName>
    </submittedName>
</protein>
<reference evidence="1 2" key="1">
    <citation type="submission" date="2019-12" db="EMBL/GenBank/DDBJ databases">
        <authorList>
            <person name="Alioto T."/>
            <person name="Alioto T."/>
            <person name="Gomez Garrido J."/>
        </authorList>
    </citation>
    <scope>NUCLEOTIDE SEQUENCE [LARGE SCALE GENOMIC DNA]</scope>
</reference>
<evidence type="ECO:0000313" key="2">
    <source>
        <dbReference type="Proteomes" id="UP000594638"/>
    </source>
</evidence>
<dbReference type="EMBL" id="CACTIH010007289">
    <property type="protein sequence ID" value="CAA3008025.1"/>
    <property type="molecule type" value="Genomic_DNA"/>
</dbReference>
<comment type="caution">
    <text evidence="1">The sequence shown here is derived from an EMBL/GenBank/DDBJ whole genome shotgun (WGS) entry which is preliminary data.</text>
</comment>
<dbReference type="OrthoDB" id="1146903at2759"/>
<dbReference type="AlphaFoldDB" id="A0A8S0TQ78"/>
<organism evidence="1 2">
    <name type="scientific">Olea europaea subsp. europaea</name>
    <dbReference type="NCBI Taxonomy" id="158383"/>
    <lineage>
        <taxon>Eukaryota</taxon>
        <taxon>Viridiplantae</taxon>
        <taxon>Streptophyta</taxon>
        <taxon>Embryophyta</taxon>
        <taxon>Tracheophyta</taxon>
        <taxon>Spermatophyta</taxon>
        <taxon>Magnoliopsida</taxon>
        <taxon>eudicotyledons</taxon>
        <taxon>Gunneridae</taxon>
        <taxon>Pentapetalae</taxon>
        <taxon>asterids</taxon>
        <taxon>lamiids</taxon>
        <taxon>Lamiales</taxon>
        <taxon>Oleaceae</taxon>
        <taxon>Oleeae</taxon>
        <taxon>Olea</taxon>
    </lineage>
</organism>
<dbReference type="Proteomes" id="UP000594638">
    <property type="component" value="Unassembled WGS sequence"/>
</dbReference>